<comment type="caution">
    <text evidence="1">The sequence shown here is derived from an EMBL/GenBank/DDBJ whole genome shotgun (WGS) entry which is preliminary data.</text>
</comment>
<evidence type="ECO:0000313" key="1">
    <source>
        <dbReference type="EMBL" id="HIH15918.1"/>
    </source>
</evidence>
<proteinExistence type="predicted"/>
<evidence type="ECO:0000313" key="2">
    <source>
        <dbReference type="EMBL" id="MBS3063364.1"/>
    </source>
</evidence>
<dbReference type="CDD" id="cd00090">
    <property type="entry name" value="HTH_ARSR"/>
    <property type="match status" value="1"/>
</dbReference>
<dbReference type="AlphaFoldDB" id="A0A7J4JDX9"/>
<dbReference type="EMBL" id="JAGVWE010000005">
    <property type="protein sequence ID" value="MBS3063364.1"/>
    <property type="molecule type" value="Genomic_DNA"/>
</dbReference>
<accession>A0A7J4JDX9</accession>
<dbReference type="InterPro" id="IPR011991">
    <property type="entry name" value="ArsR-like_HTH"/>
</dbReference>
<organism evidence="1 3">
    <name type="scientific">Candidatus Iainarchaeum sp</name>
    <dbReference type="NCBI Taxonomy" id="3101447"/>
    <lineage>
        <taxon>Archaea</taxon>
        <taxon>Candidatus Iainarchaeota</taxon>
        <taxon>Candidatus Iainarchaeia</taxon>
        <taxon>Candidatus Iainarchaeales</taxon>
        <taxon>Candidatus Iainarchaeaceae</taxon>
        <taxon>Candidatus Iainarchaeum</taxon>
    </lineage>
</organism>
<dbReference type="InterPro" id="IPR036390">
    <property type="entry name" value="WH_DNA-bd_sf"/>
</dbReference>
<name>A0A7J4JDX9_9ARCH</name>
<dbReference type="SUPFAM" id="SSF46785">
    <property type="entry name" value="Winged helix' DNA-binding domain"/>
    <property type="match status" value="1"/>
</dbReference>
<sequence length="213" mass="23884">MKHTILAPFQEDPEPLFAGIREFPTEKIILLSPLNALGNAEAAKRELARFKIPVEIETIEDENSLEETFAAFAHVKAKEKGKPLMVNLSSTMGTFGCAALSACFVNGLKAFEFMDDKLIVFPVLKFSYYDLLSDKKLDIMRLLKTQGRISSLEAISKQLKLGPSLVNYHLYGNEKNQGLKELGLVEVNREKGRIALTLTSLGKLLLQERERKK</sequence>
<dbReference type="Proteomes" id="UP000678237">
    <property type="component" value="Unassembled WGS sequence"/>
</dbReference>
<reference evidence="2" key="2">
    <citation type="submission" date="2021-03" db="EMBL/GenBank/DDBJ databases">
        <authorList>
            <person name="Jaffe A."/>
        </authorList>
    </citation>
    <scope>NUCLEOTIDE SEQUENCE</scope>
    <source>
        <strain evidence="2">RIFCSPLOWO2_01_FULL_58_19</strain>
    </source>
</reference>
<dbReference type="Proteomes" id="UP000564964">
    <property type="component" value="Unassembled WGS sequence"/>
</dbReference>
<evidence type="ECO:0000313" key="3">
    <source>
        <dbReference type="Proteomes" id="UP000564964"/>
    </source>
</evidence>
<reference evidence="2" key="3">
    <citation type="submission" date="2021-05" db="EMBL/GenBank/DDBJ databases">
        <title>Protein family content uncovers lineage relationships and bacterial pathway maintenance mechanisms in DPANN archaea.</title>
        <authorList>
            <person name="Castelle C.J."/>
            <person name="Meheust R."/>
            <person name="Jaffe A.L."/>
            <person name="Seitz K."/>
            <person name="Gong X."/>
            <person name="Baker B.J."/>
            <person name="Banfield J.F."/>
        </authorList>
    </citation>
    <scope>NUCLEOTIDE SEQUENCE</scope>
    <source>
        <strain evidence="2">RIFCSPLOWO2_01_FULL_58_19</strain>
    </source>
</reference>
<dbReference type="EMBL" id="DUGH01000016">
    <property type="protein sequence ID" value="HIH15918.1"/>
    <property type="molecule type" value="Genomic_DNA"/>
</dbReference>
<protein>
    <submittedName>
        <fullName evidence="1">Uncharacterized protein</fullName>
    </submittedName>
</protein>
<reference evidence="3" key="1">
    <citation type="journal article" date="2020" name="bioRxiv">
        <title>A rank-normalized archaeal taxonomy based on genome phylogeny resolves widespread incomplete and uneven classifications.</title>
        <authorList>
            <person name="Rinke C."/>
            <person name="Chuvochina M."/>
            <person name="Mussig A.J."/>
            <person name="Chaumeil P.-A."/>
            <person name="Waite D.W."/>
            <person name="Whitman W.B."/>
            <person name="Parks D.H."/>
            <person name="Hugenholtz P."/>
        </authorList>
    </citation>
    <scope>NUCLEOTIDE SEQUENCE [LARGE SCALE GENOMIC DNA]</scope>
</reference>
<gene>
    <name evidence="1" type="ORF">HA252_00750</name>
    <name evidence="2" type="ORF">J4203_05830</name>
</gene>